<feature type="region of interest" description="Disordered" evidence="1">
    <location>
        <begin position="1"/>
        <end position="42"/>
    </location>
</feature>
<gene>
    <name evidence="2" type="ORF">AB1Y20_014692</name>
</gene>
<feature type="compositionally biased region" description="Low complexity" evidence="1">
    <location>
        <begin position="135"/>
        <end position="144"/>
    </location>
</feature>
<name>A0AB34IDV1_PRYPA</name>
<dbReference type="AlphaFoldDB" id="A0AB34IDV1"/>
<evidence type="ECO:0000313" key="3">
    <source>
        <dbReference type="Proteomes" id="UP001515480"/>
    </source>
</evidence>
<evidence type="ECO:0008006" key="4">
    <source>
        <dbReference type="Google" id="ProtNLM"/>
    </source>
</evidence>
<comment type="caution">
    <text evidence="2">The sequence shown here is derived from an EMBL/GenBank/DDBJ whole genome shotgun (WGS) entry which is preliminary data.</text>
</comment>
<protein>
    <recommendedName>
        <fullName evidence="4">Pr1-like protein</fullName>
    </recommendedName>
</protein>
<proteinExistence type="predicted"/>
<organism evidence="2 3">
    <name type="scientific">Prymnesium parvum</name>
    <name type="common">Toxic golden alga</name>
    <dbReference type="NCBI Taxonomy" id="97485"/>
    <lineage>
        <taxon>Eukaryota</taxon>
        <taxon>Haptista</taxon>
        <taxon>Haptophyta</taxon>
        <taxon>Prymnesiophyceae</taxon>
        <taxon>Prymnesiales</taxon>
        <taxon>Prymnesiaceae</taxon>
        <taxon>Prymnesium</taxon>
    </lineage>
</organism>
<dbReference type="Proteomes" id="UP001515480">
    <property type="component" value="Unassembled WGS sequence"/>
</dbReference>
<accession>A0AB34IDV1</accession>
<reference evidence="2 3" key="1">
    <citation type="journal article" date="2024" name="Science">
        <title>Giant polyketide synthase enzymes in the biosynthesis of giant marine polyether toxins.</title>
        <authorList>
            <person name="Fallon T.R."/>
            <person name="Shende V.V."/>
            <person name="Wierzbicki I.H."/>
            <person name="Pendleton A.L."/>
            <person name="Watervoot N.F."/>
            <person name="Auber R.P."/>
            <person name="Gonzalez D.J."/>
            <person name="Wisecaver J.H."/>
            <person name="Moore B.S."/>
        </authorList>
    </citation>
    <scope>NUCLEOTIDE SEQUENCE [LARGE SCALE GENOMIC DNA]</scope>
    <source>
        <strain evidence="2 3">12B1</strain>
    </source>
</reference>
<sequence length="190" mass="20408">MLRRVEKPRPREGAEPGVERGDRRPLEPRVRRHDAGEAWVDAEERGGVVALVERVDAEGDEVCAARAQAGGRGDERGVEEAHRPARRGEAEAGGSFDRREGKVERRSGRGKGEDTRREAAEEGGVGAGAEGGAGAVHPAGRVDAGVGGGARQPQQREERQRATRHGETAEAKPFGRSRSHLLMRDDMGSD</sequence>
<feature type="compositionally biased region" description="Gly residues" evidence="1">
    <location>
        <begin position="123"/>
        <end position="134"/>
    </location>
</feature>
<dbReference type="EMBL" id="JBGBPQ010000030">
    <property type="protein sequence ID" value="KAL1496064.1"/>
    <property type="molecule type" value="Genomic_DNA"/>
</dbReference>
<keyword evidence="3" id="KW-1185">Reference proteome</keyword>
<feature type="compositionally biased region" description="Basic and acidic residues" evidence="1">
    <location>
        <begin position="72"/>
        <end position="120"/>
    </location>
</feature>
<evidence type="ECO:0000256" key="1">
    <source>
        <dbReference type="SAM" id="MobiDB-lite"/>
    </source>
</evidence>
<evidence type="ECO:0000313" key="2">
    <source>
        <dbReference type="EMBL" id="KAL1496064.1"/>
    </source>
</evidence>
<feature type="compositionally biased region" description="Basic and acidic residues" evidence="1">
    <location>
        <begin position="154"/>
        <end position="170"/>
    </location>
</feature>
<feature type="region of interest" description="Disordered" evidence="1">
    <location>
        <begin position="65"/>
        <end position="190"/>
    </location>
</feature>